<dbReference type="PROSITE" id="PS50222">
    <property type="entry name" value="EF_HAND_2"/>
    <property type="match status" value="1"/>
</dbReference>
<dbReference type="SUPFAM" id="SSF52833">
    <property type="entry name" value="Thioredoxin-like"/>
    <property type="match status" value="1"/>
</dbReference>
<reference evidence="4 5" key="1">
    <citation type="submission" date="2024-02" db="EMBL/GenBank/DDBJ databases">
        <title>Rhodopirellula caenicola NBRC 110016.</title>
        <authorList>
            <person name="Ichikawa N."/>
            <person name="Katano-Makiyama Y."/>
            <person name="Hidaka K."/>
        </authorList>
    </citation>
    <scope>NUCLEOTIDE SEQUENCE [LARGE SCALE GENOMIC DNA]</scope>
    <source>
        <strain evidence="4 5">NBRC 110016</strain>
    </source>
</reference>
<dbReference type="EMBL" id="BAABRO010000007">
    <property type="protein sequence ID" value="GAA5508014.1"/>
    <property type="molecule type" value="Genomic_DNA"/>
</dbReference>
<dbReference type="InterPro" id="IPR002048">
    <property type="entry name" value="EF_hand_dom"/>
</dbReference>
<dbReference type="InterPro" id="IPR000643">
    <property type="entry name" value="Iodothyronine_deiodinase"/>
</dbReference>
<dbReference type="Proteomes" id="UP001416858">
    <property type="component" value="Unassembled WGS sequence"/>
</dbReference>
<dbReference type="PROSITE" id="PS00018">
    <property type="entry name" value="EF_HAND_1"/>
    <property type="match status" value="1"/>
</dbReference>
<organism evidence="4 5">
    <name type="scientific">Novipirellula caenicola</name>
    <dbReference type="NCBI Taxonomy" id="1536901"/>
    <lineage>
        <taxon>Bacteria</taxon>
        <taxon>Pseudomonadati</taxon>
        <taxon>Planctomycetota</taxon>
        <taxon>Planctomycetia</taxon>
        <taxon>Pirellulales</taxon>
        <taxon>Pirellulaceae</taxon>
        <taxon>Novipirellula</taxon>
    </lineage>
</organism>
<dbReference type="CDD" id="cd00051">
    <property type="entry name" value="EFh"/>
    <property type="match status" value="1"/>
</dbReference>
<dbReference type="Pfam" id="PF00837">
    <property type="entry name" value="T4_deiodinase"/>
    <property type="match status" value="1"/>
</dbReference>
<protein>
    <submittedName>
        <fullName evidence="4">Uncharacterized protein</fullName>
    </submittedName>
</protein>
<feature type="domain" description="EF-hand" evidence="2">
    <location>
        <begin position="55"/>
        <end position="90"/>
    </location>
</feature>
<dbReference type="Gene3D" id="3.40.30.10">
    <property type="entry name" value="Glutaredoxin"/>
    <property type="match status" value="1"/>
</dbReference>
<dbReference type="PROSITE" id="PS51352">
    <property type="entry name" value="THIOREDOXIN_2"/>
    <property type="match status" value="1"/>
</dbReference>
<evidence type="ECO:0000256" key="1">
    <source>
        <dbReference type="SAM" id="SignalP"/>
    </source>
</evidence>
<dbReference type="Pfam" id="PF13202">
    <property type="entry name" value="EF-hand_5"/>
    <property type="match status" value="2"/>
</dbReference>
<proteinExistence type="predicted"/>
<evidence type="ECO:0000259" key="3">
    <source>
        <dbReference type="PROSITE" id="PS51352"/>
    </source>
</evidence>
<dbReference type="InterPro" id="IPR013766">
    <property type="entry name" value="Thioredoxin_domain"/>
</dbReference>
<dbReference type="PANTHER" id="PTHR11781">
    <property type="entry name" value="IODOTHYRONINE DEIODINASE"/>
    <property type="match status" value="1"/>
</dbReference>
<comment type="caution">
    <text evidence="4">The sequence shown here is derived from an EMBL/GenBank/DDBJ whole genome shotgun (WGS) entry which is preliminary data.</text>
</comment>
<sequence length="283" mass="31415">MRLRPIAVLALLFVLGVQSGEAQSPRSSSSRSSDQAAAMFRRMDRDRNGVIDKAEAPAKLKAMFSEWDQDSDGKISKAEFESNFARSRGRGKASQTGEYIAPAARGERQAEVLKRGDRAPDFTLPRVGGEGTVTLSDLYRDKPVVLVFGSISCSPFRQRVQQVEQLYEEHKDNANFLMVYIREAHPDSKIQVKTAEGDEVLQTFVQTNDLALRREHAATCERTLSLSFPMVMDGVDNRVNAAYAGWPIRLVVIDRDGRILDPGAPGPQGFTPDKVATWLKTLE</sequence>
<evidence type="ECO:0000259" key="2">
    <source>
        <dbReference type="PROSITE" id="PS50222"/>
    </source>
</evidence>
<dbReference type="InterPro" id="IPR011992">
    <property type="entry name" value="EF-hand-dom_pair"/>
</dbReference>
<dbReference type="RefSeq" id="WP_345684843.1">
    <property type="nucleotide sequence ID" value="NZ_BAABRO010000007.1"/>
</dbReference>
<keyword evidence="1" id="KW-0732">Signal</keyword>
<gene>
    <name evidence="4" type="ORF">Rcae01_03474</name>
</gene>
<dbReference type="InterPro" id="IPR018247">
    <property type="entry name" value="EF_Hand_1_Ca_BS"/>
</dbReference>
<evidence type="ECO:0000313" key="4">
    <source>
        <dbReference type="EMBL" id="GAA5508014.1"/>
    </source>
</evidence>
<evidence type="ECO:0000313" key="5">
    <source>
        <dbReference type="Proteomes" id="UP001416858"/>
    </source>
</evidence>
<accession>A0ABP9VS79</accession>
<dbReference type="SUPFAM" id="SSF47473">
    <property type="entry name" value="EF-hand"/>
    <property type="match status" value="1"/>
</dbReference>
<dbReference type="PANTHER" id="PTHR11781:SF22">
    <property type="entry name" value="TYPE I IODOTHYRONINE DEIODINASE"/>
    <property type="match status" value="1"/>
</dbReference>
<keyword evidence="5" id="KW-1185">Reference proteome</keyword>
<dbReference type="Gene3D" id="1.10.238.10">
    <property type="entry name" value="EF-hand"/>
    <property type="match status" value="1"/>
</dbReference>
<feature type="domain" description="Thioredoxin" evidence="3">
    <location>
        <begin position="113"/>
        <end position="283"/>
    </location>
</feature>
<feature type="chain" id="PRO_5047241647" evidence="1">
    <location>
        <begin position="23"/>
        <end position="283"/>
    </location>
</feature>
<name>A0ABP9VS79_9BACT</name>
<dbReference type="InterPro" id="IPR036249">
    <property type="entry name" value="Thioredoxin-like_sf"/>
</dbReference>
<feature type="signal peptide" evidence="1">
    <location>
        <begin position="1"/>
        <end position="22"/>
    </location>
</feature>